<name>A0A8K0WSA8_9HYPO</name>
<protein>
    <recommendedName>
        <fullName evidence="3">DUF1479 domain protein</fullName>
    </recommendedName>
</protein>
<gene>
    <name evidence="1" type="ORF">B0I35DRAFT_351742</name>
</gene>
<dbReference type="PANTHER" id="PTHR30613:SF1">
    <property type="entry name" value="DUF1479 DOMAIN PROTEIN (AFU_ORTHOLOGUE AFUA_5G09280)"/>
    <property type="match status" value="1"/>
</dbReference>
<dbReference type="AlphaFoldDB" id="A0A8K0WSA8"/>
<evidence type="ECO:0008006" key="3">
    <source>
        <dbReference type="Google" id="ProtNLM"/>
    </source>
</evidence>
<dbReference type="InterPro" id="IPR010856">
    <property type="entry name" value="Gig2-like"/>
</dbReference>
<proteinExistence type="predicted"/>
<reference evidence="1" key="1">
    <citation type="journal article" date="2021" name="Nat. Commun.">
        <title>Genetic determinants of endophytism in the Arabidopsis root mycobiome.</title>
        <authorList>
            <person name="Mesny F."/>
            <person name="Miyauchi S."/>
            <person name="Thiergart T."/>
            <person name="Pickel B."/>
            <person name="Atanasova L."/>
            <person name="Karlsson M."/>
            <person name="Huettel B."/>
            <person name="Barry K.W."/>
            <person name="Haridas S."/>
            <person name="Chen C."/>
            <person name="Bauer D."/>
            <person name="Andreopoulos W."/>
            <person name="Pangilinan J."/>
            <person name="LaButti K."/>
            <person name="Riley R."/>
            <person name="Lipzen A."/>
            <person name="Clum A."/>
            <person name="Drula E."/>
            <person name="Henrissat B."/>
            <person name="Kohler A."/>
            <person name="Grigoriev I.V."/>
            <person name="Martin F.M."/>
            <person name="Hacquard S."/>
        </authorList>
    </citation>
    <scope>NUCLEOTIDE SEQUENCE</scope>
    <source>
        <strain evidence="1">MPI-CAGE-CH-0235</strain>
    </source>
</reference>
<evidence type="ECO:0000313" key="1">
    <source>
        <dbReference type="EMBL" id="KAH7321259.1"/>
    </source>
</evidence>
<dbReference type="Proteomes" id="UP000813444">
    <property type="component" value="Unassembled WGS sequence"/>
</dbReference>
<comment type="caution">
    <text evidence="1">The sequence shown here is derived from an EMBL/GenBank/DDBJ whole genome shotgun (WGS) entry which is preliminary data.</text>
</comment>
<dbReference type="Pfam" id="PF07350">
    <property type="entry name" value="Gig2-like"/>
    <property type="match status" value="1"/>
</dbReference>
<organism evidence="1 2">
    <name type="scientific">Stachybotrys elegans</name>
    <dbReference type="NCBI Taxonomy" id="80388"/>
    <lineage>
        <taxon>Eukaryota</taxon>
        <taxon>Fungi</taxon>
        <taxon>Dikarya</taxon>
        <taxon>Ascomycota</taxon>
        <taxon>Pezizomycotina</taxon>
        <taxon>Sordariomycetes</taxon>
        <taxon>Hypocreomycetidae</taxon>
        <taxon>Hypocreales</taxon>
        <taxon>Stachybotryaceae</taxon>
        <taxon>Stachybotrys</taxon>
    </lineage>
</organism>
<accession>A0A8K0WSA8</accession>
<sequence length="461" mass="50867">MPSLASNQLPLPARFARIKTDLIAGNEAAIIASWTRLLVQLRLEIETITTKGSEVIPSIDFNDISNPSKANEFVDRLRRSGVAVVRKVVPQDVVLAWRDETLSYLGDNPVAETHLTQDSHLHGVYWSPAQVKCRAHANVLAAQRFLMTTWHSRNPNALLSTSLPVAYADRLRIRGPGPSEGVGKIYVDGGSVERWEPDGYGQGSTYGSIWAGAWEQYDPWESSTRLKITSDLYYGASTCSMFRMFSGWLSLSPLTPGDGTLLVCPMIQLTTAYLLLRPFFSPIIQDPSHPSFLSSENWRLETSTSILHGAVPSYTQELSTTLHPHLRLDKTMVPIPKLEPGDYVVWHCDAVYAVDRTVPHYNVDAAAMYLPACPLTQTNALYLARQRKAFLLGLPSPDFGGGRGESSHLSRPGVQEVNDAGGNDGLRAMGLLPWDVEDAETEVDADVIDMANSILFPDLYD</sequence>
<dbReference type="OrthoDB" id="8249012at2759"/>
<dbReference type="SUPFAM" id="SSF51197">
    <property type="entry name" value="Clavaminate synthase-like"/>
    <property type="match status" value="1"/>
</dbReference>
<keyword evidence="2" id="KW-1185">Reference proteome</keyword>
<evidence type="ECO:0000313" key="2">
    <source>
        <dbReference type="Proteomes" id="UP000813444"/>
    </source>
</evidence>
<dbReference type="Gene3D" id="2.60.120.330">
    <property type="entry name" value="B-lactam Antibiotic, Isopenicillin N Synthase, Chain"/>
    <property type="match status" value="1"/>
</dbReference>
<dbReference type="InterPro" id="IPR027443">
    <property type="entry name" value="IPNS-like_sf"/>
</dbReference>
<dbReference type="EMBL" id="JAGPNK010000005">
    <property type="protein sequence ID" value="KAH7321259.1"/>
    <property type="molecule type" value="Genomic_DNA"/>
</dbReference>
<dbReference type="PANTHER" id="PTHR30613">
    <property type="entry name" value="UNCHARACTERIZED PROTEIN YBIU-RELATED"/>
    <property type="match status" value="1"/>
</dbReference>